<feature type="transmembrane region" description="Helical" evidence="1">
    <location>
        <begin position="187"/>
        <end position="205"/>
    </location>
</feature>
<sequence>MSGTLLKRELKINGKLLALFLAVLTLYGGMITSMFDPKLGESLKAMADSMPDLFSAFGMNQSGATLTEFLSNYLYGFLLVVFPMVFLILLANRLLTRYLDRGSIAFLLATPNRRSKLALTQAFVMVLLLFCLTLYMTGLLLGLSAALFPGELDCGAFLLLNAGLFGLYLFLSGLCFCTACLWSEPRLATGVGAGACIAFVLLQMLSRVGEKFEWLKYATPLTLFDPQGLIGGEPSAVWSFLLLYTGGLALYGVGIAVFCRRDIPA</sequence>
<feature type="transmembrane region" description="Helical" evidence="1">
    <location>
        <begin position="16"/>
        <end position="35"/>
    </location>
</feature>
<organism evidence="2 3">
    <name type="scientific">Neglectibacter timonensis</name>
    <dbReference type="NCBI Taxonomy" id="1776382"/>
    <lineage>
        <taxon>Bacteria</taxon>
        <taxon>Bacillati</taxon>
        <taxon>Bacillota</taxon>
        <taxon>Clostridia</taxon>
        <taxon>Eubacteriales</taxon>
        <taxon>Oscillospiraceae</taxon>
        <taxon>Neglectibacter</taxon>
    </lineage>
</organism>
<keyword evidence="3" id="KW-1185">Reference proteome</keyword>
<feature type="transmembrane region" description="Helical" evidence="1">
    <location>
        <begin position="156"/>
        <end position="182"/>
    </location>
</feature>
<dbReference type="EMBL" id="JANFZH010000008">
    <property type="protein sequence ID" value="MCQ4839236.1"/>
    <property type="molecule type" value="Genomic_DNA"/>
</dbReference>
<dbReference type="RefSeq" id="WP_066860194.1">
    <property type="nucleotide sequence ID" value="NZ_CABKVV010000009.1"/>
</dbReference>
<proteinExistence type="predicted"/>
<evidence type="ECO:0000313" key="3">
    <source>
        <dbReference type="Proteomes" id="UP001524473"/>
    </source>
</evidence>
<keyword evidence="1" id="KW-0812">Transmembrane</keyword>
<feature type="transmembrane region" description="Helical" evidence="1">
    <location>
        <begin position="236"/>
        <end position="259"/>
    </location>
</feature>
<evidence type="ECO:0000256" key="1">
    <source>
        <dbReference type="SAM" id="Phobius"/>
    </source>
</evidence>
<name>A0ABT1RX57_9FIRM</name>
<keyword evidence="1" id="KW-0472">Membrane</keyword>
<accession>A0ABT1RX57</accession>
<dbReference type="Proteomes" id="UP001524473">
    <property type="component" value="Unassembled WGS sequence"/>
</dbReference>
<feature type="transmembrane region" description="Helical" evidence="1">
    <location>
        <begin position="73"/>
        <end position="96"/>
    </location>
</feature>
<reference evidence="2 3" key="1">
    <citation type="submission" date="2022-06" db="EMBL/GenBank/DDBJ databases">
        <title>Isolation of gut microbiota from human fecal samples.</title>
        <authorList>
            <person name="Pamer E.G."/>
            <person name="Barat B."/>
            <person name="Waligurski E."/>
            <person name="Medina S."/>
            <person name="Paddock L."/>
            <person name="Mostad J."/>
        </authorList>
    </citation>
    <scope>NUCLEOTIDE SEQUENCE [LARGE SCALE GENOMIC DNA]</scope>
    <source>
        <strain evidence="2 3">DFI.9.73</strain>
    </source>
</reference>
<evidence type="ECO:0000313" key="2">
    <source>
        <dbReference type="EMBL" id="MCQ4839236.1"/>
    </source>
</evidence>
<comment type="caution">
    <text evidence="2">The sequence shown here is derived from an EMBL/GenBank/DDBJ whole genome shotgun (WGS) entry which is preliminary data.</text>
</comment>
<keyword evidence="1" id="KW-1133">Transmembrane helix</keyword>
<feature type="transmembrane region" description="Helical" evidence="1">
    <location>
        <begin position="117"/>
        <end position="136"/>
    </location>
</feature>
<gene>
    <name evidence="2" type="ORF">NE695_04825</name>
</gene>
<dbReference type="GeneID" id="90531094"/>
<protein>
    <submittedName>
        <fullName evidence="2">ABC transporter permease subunit</fullName>
    </submittedName>
</protein>